<dbReference type="Proteomes" id="UP000041356">
    <property type="component" value="Unassembled WGS sequence"/>
</dbReference>
<dbReference type="AlphaFoldDB" id="A0A9P1V1P4"/>
<reference evidence="1 3" key="1">
    <citation type="submission" date="2015-03" db="EMBL/GenBank/DDBJ databases">
        <authorList>
            <consortium name="Pathogen Informatics"/>
            <person name="Murphy D."/>
        </authorList>
    </citation>
    <scope>NUCLEOTIDE SEQUENCE [LARGE SCALE GENOMIC DNA]</scope>
    <source>
        <strain evidence="1 3">IP27818</strain>
    </source>
</reference>
<reference evidence="2" key="2">
    <citation type="submission" date="2023-02" db="EMBL/GenBank/DDBJ databases">
        <authorList>
            <person name="Ashton P.M."/>
            <person name="Dallman T."/>
            <person name="Nair S."/>
            <person name="De Pinna E."/>
            <person name="Peters T."/>
            <person name="Grant K."/>
        </authorList>
    </citation>
    <scope>NUCLEOTIDE SEQUENCE</scope>
    <source>
        <strain evidence="2">01103883</strain>
    </source>
</reference>
<comment type="caution">
    <text evidence="1">The sequence shown here is derived from an EMBL/GenBank/DDBJ whole genome shotgun (WGS) entry which is preliminary data.</text>
</comment>
<name>A0A9P1V1P4_YEREN</name>
<gene>
    <name evidence="1" type="ORF">ERS137939_02574</name>
    <name evidence="2" type="ORF">RSF11_001998</name>
</gene>
<dbReference type="Proteomes" id="UP001182355">
    <property type="component" value="Unassembled WGS sequence"/>
</dbReference>
<evidence type="ECO:0000313" key="3">
    <source>
        <dbReference type="Proteomes" id="UP000041356"/>
    </source>
</evidence>
<accession>A0A9P1V1P4</accession>
<dbReference type="EMBL" id="CPZF01000006">
    <property type="protein sequence ID" value="CNF85318.1"/>
    <property type="molecule type" value="Genomic_DNA"/>
</dbReference>
<sequence>MAGNEMKLNIIIFLQACLLAAAIFVAASINQFSDVMKVVGSSVAVLSHNWEAQK</sequence>
<dbReference type="EMBL" id="ABNAVX010000009">
    <property type="protein sequence ID" value="ELI8102299.1"/>
    <property type="molecule type" value="Genomic_DNA"/>
</dbReference>
<evidence type="ECO:0000313" key="1">
    <source>
        <dbReference type="EMBL" id="CNF85318.1"/>
    </source>
</evidence>
<organism evidence="1 3">
    <name type="scientific">Yersinia enterocolitica</name>
    <dbReference type="NCBI Taxonomy" id="630"/>
    <lineage>
        <taxon>Bacteria</taxon>
        <taxon>Pseudomonadati</taxon>
        <taxon>Pseudomonadota</taxon>
        <taxon>Gammaproteobacteria</taxon>
        <taxon>Enterobacterales</taxon>
        <taxon>Yersiniaceae</taxon>
        <taxon>Yersinia</taxon>
    </lineage>
</organism>
<proteinExistence type="predicted"/>
<evidence type="ECO:0000313" key="2">
    <source>
        <dbReference type="EMBL" id="ELI8102299.1"/>
    </source>
</evidence>
<protein>
    <submittedName>
        <fullName evidence="1">Uncharacterized protein</fullName>
    </submittedName>
</protein>
<dbReference type="RefSeq" id="WP_019083017.1">
    <property type="nucleotide sequence ID" value="NZ_CP107088.1"/>
</dbReference>